<evidence type="ECO:0000313" key="28">
    <source>
        <dbReference type="EMBL" id="PJJ45009.1"/>
    </source>
</evidence>
<comment type="cofactor">
    <cofactor evidence="2">
        <name>[4Fe-4S] cluster</name>
        <dbReference type="ChEBI" id="CHEBI:49883"/>
    </cofactor>
</comment>
<evidence type="ECO:0000256" key="3">
    <source>
        <dbReference type="ARBA" id="ARBA00001974"/>
    </source>
</evidence>
<evidence type="ECO:0000256" key="8">
    <source>
        <dbReference type="ARBA" id="ARBA00022485"/>
    </source>
</evidence>
<accession>A0ABX4MZJ3</accession>
<dbReference type="PIRSF" id="PIRSF037149">
    <property type="entry name" value="NirB"/>
    <property type="match status" value="1"/>
</dbReference>
<dbReference type="Gene3D" id="3.30.413.10">
    <property type="entry name" value="Sulfite Reductase Hemoprotein, domain 1"/>
    <property type="match status" value="1"/>
</dbReference>
<dbReference type="PRINTS" id="PR00397">
    <property type="entry name" value="SIROHAEM"/>
</dbReference>
<feature type="domain" description="FAD/NAD(P)-binding" evidence="26">
    <location>
        <begin position="9"/>
        <end position="309"/>
    </location>
</feature>
<dbReference type="SUPFAM" id="SSF51905">
    <property type="entry name" value="FAD/NAD(P)-binding domain"/>
    <property type="match status" value="1"/>
</dbReference>
<feature type="domain" description="Nitrite/Sulfite reductase ferredoxin-like" evidence="24">
    <location>
        <begin position="583"/>
        <end position="644"/>
    </location>
</feature>
<dbReference type="PANTHER" id="PTHR43809:SF1">
    <property type="entry name" value="NITRITE REDUCTASE (NADH) LARGE SUBUNIT"/>
    <property type="match status" value="1"/>
</dbReference>
<dbReference type="RefSeq" id="WP_167550506.1">
    <property type="nucleotide sequence ID" value="NZ_PGEY01000001.1"/>
</dbReference>
<evidence type="ECO:0000256" key="14">
    <source>
        <dbReference type="ARBA" id="ARBA00022827"/>
    </source>
</evidence>
<dbReference type="PRINTS" id="PR00411">
    <property type="entry name" value="PNDRDTASEI"/>
</dbReference>
<sequence length="900" mass="95681">MGTTHTARNILVIGGGPAAHRFTEALASRAPQDLHITVLTEETHLPYDRVALSQALTNPGVDLTLGDPKLWEAEHVTLETKAKAVAIDSTQRTVATADGRSFAYDELVLATGSNAATLPIAGNEHTFVYRTLEDVWSIAEKVKELSTTLGRAPVVATIGGGLLGLEAAAGAQALGAEAVVIDGGKWLMGTQLDEGAGQAMGRLIEQTGFTVHNGVFPQEILTSQDSGSRVVTGVLMADERVIEADMVIVSIGVRPRDELIRNHNAALDESSSQAPRFGMGPRGGVVINSHCATDIEHIWAIGEVANYDGFCIGLVAPANAMAEIVAEQLAGGEAEFAGFDTATKLKLSGVDVASFGDGFARTEGALEVVYADAPRGLYQKLVVSSDAKTLLGGIFVGDATPYQSLRPLLGRELPGEPGAYLSALGGEAPEGELPDDAVLCSCNSVTAGTIRDAVSGCGCFEGEAPVTTVSGLKGCTRAGTQCGSCVPMLKKLMEAQMLKDGAEVSTALCEHISFSRPELYEAIRVAGLWTFGEVMERFGTGKGCDICKPVIANILSSQTSVHPMDAGLAGAQDTNDRVLANMQKDGTYSVVPRIPGGEITPEKLGVIAAVAQKYGLYTKLTGGLRIDMFGARLEQLPEIWRELVDAGFESGQAYGKSLRNVKTCVGSSWCRYGMLDSTALGIEMELRYRGLRAPHKLKMGVSGCARECAEARAKDIGVIATTDGWNLYVGGNGGANPAHAQLLAGGLDEQTLFKYIDRYLMYYIRTADKLQRTAHWLQDLDGGLERAKQVVIEDSLGLAEELEAAMETHVANYEDEWAATLADPVKLKRFRSFVNTAAPDTELEYVSERGQQRPAEPVALGTSIPVGAPRNWELSPTRAATSAGGSARAAWRRRERGPRR</sequence>
<feature type="domain" description="BFD-like [2Fe-2S]-binding" evidence="25">
    <location>
        <begin position="439"/>
        <end position="494"/>
    </location>
</feature>
<evidence type="ECO:0000256" key="4">
    <source>
        <dbReference type="ARBA" id="ARBA00003247"/>
    </source>
</evidence>
<feature type="region of interest" description="Disordered" evidence="22">
    <location>
        <begin position="848"/>
        <end position="900"/>
    </location>
</feature>
<dbReference type="InterPro" id="IPR012744">
    <property type="entry name" value="Nitri_red_NirB"/>
</dbReference>
<dbReference type="EC" id="1.8.7.1" evidence="7"/>
<evidence type="ECO:0000256" key="22">
    <source>
        <dbReference type="SAM" id="MobiDB-lite"/>
    </source>
</evidence>
<dbReference type="EMBL" id="PGEY01000001">
    <property type="protein sequence ID" value="PJJ45009.1"/>
    <property type="molecule type" value="Genomic_DNA"/>
</dbReference>
<keyword evidence="13" id="KW-0883">Thioether bond</keyword>
<proteinExistence type="inferred from homology"/>
<dbReference type="InterPro" id="IPR052034">
    <property type="entry name" value="NasD-like"/>
</dbReference>
<evidence type="ECO:0000256" key="1">
    <source>
        <dbReference type="ARBA" id="ARBA00001929"/>
    </source>
</evidence>
<evidence type="ECO:0000256" key="19">
    <source>
        <dbReference type="ARBA" id="ARBA00034078"/>
    </source>
</evidence>
<dbReference type="InterPro" id="IPR007419">
    <property type="entry name" value="BFD-like_2Fe2S-bd_dom"/>
</dbReference>
<name>A0ABX4MZJ3_9MICC</name>
<dbReference type="Gene3D" id="3.30.390.30">
    <property type="match status" value="1"/>
</dbReference>
<comment type="pathway">
    <text evidence="5">Nitrogen metabolism; nitrate reduction (assimilation).</text>
</comment>
<dbReference type="InterPro" id="IPR045854">
    <property type="entry name" value="NO2/SO3_Rdtase_4Fe4S_sf"/>
</dbReference>
<evidence type="ECO:0000256" key="21">
    <source>
        <dbReference type="PIRNR" id="PIRNR037149"/>
    </source>
</evidence>
<dbReference type="PROSITE" id="PS00365">
    <property type="entry name" value="NIR_SIR"/>
    <property type="match status" value="1"/>
</dbReference>
<dbReference type="NCBIfam" id="TIGR02374">
    <property type="entry name" value="nitri_red_nirB"/>
    <property type="match status" value="1"/>
</dbReference>
<dbReference type="PRINTS" id="PR00368">
    <property type="entry name" value="FADPNR"/>
</dbReference>
<dbReference type="InterPro" id="IPR041575">
    <property type="entry name" value="Rubredoxin_C"/>
</dbReference>
<keyword evidence="15" id="KW-0560">Oxidoreductase</keyword>
<dbReference type="Pfam" id="PF18267">
    <property type="entry name" value="Rubredoxin_C"/>
    <property type="match status" value="1"/>
</dbReference>
<dbReference type="InterPro" id="IPR005117">
    <property type="entry name" value="NiRdtase/SiRdtase_haem-b_fer"/>
</dbReference>
<dbReference type="SUPFAM" id="SSF55124">
    <property type="entry name" value="Nitrite/Sulfite reductase N-terminal domain-like"/>
    <property type="match status" value="1"/>
</dbReference>
<evidence type="ECO:0000313" key="29">
    <source>
        <dbReference type="Proteomes" id="UP000229263"/>
    </source>
</evidence>
<dbReference type="InterPro" id="IPR006066">
    <property type="entry name" value="NO2/SO3_Rdtase_FeS/sirohaem_BS"/>
</dbReference>
<dbReference type="Pfam" id="PF04324">
    <property type="entry name" value="Fer2_BFD"/>
    <property type="match status" value="1"/>
</dbReference>
<keyword evidence="18 21" id="KW-0534">Nitrate assimilation</keyword>
<keyword evidence="29" id="KW-1185">Reference proteome</keyword>
<dbReference type="InterPro" id="IPR006067">
    <property type="entry name" value="NO2/SO3_Rdtase_4Fe4S_dom"/>
</dbReference>
<dbReference type="Gene3D" id="3.50.50.60">
    <property type="entry name" value="FAD/NAD(P)-binding domain"/>
    <property type="match status" value="2"/>
</dbReference>
<evidence type="ECO:0000259" key="23">
    <source>
        <dbReference type="Pfam" id="PF01077"/>
    </source>
</evidence>
<dbReference type="InterPro" id="IPR036188">
    <property type="entry name" value="FAD/NAD-bd_sf"/>
</dbReference>
<evidence type="ECO:0000256" key="20">
    <source>
        <dbReference type="ARBA" id="ARBA00049518"/>
    </source>
</evidence>
<comment type="similarity">
    <text evidence="6">Belongs to the nitrite and sulfite reductase 4Fe-4S domain family.</text>
</comment>
<feature type="compositionally biased region" description="Low complexity" evidence="22">
    <location>
        <begin position="875"/>
        <end position="889"/>
    </location>
</feature>
<dbReference type="Gene3D" id="1.10.10.1100">
    <property type="entry name" value="BFD-like [2Fe-2S]-binding domain"/>
    <property type="match status" value="1"/>
</dbReference>
<gene>
    <name evidence="28" type="ORF">ATK23_2261</name>
</gene>
<dbReference type="Pfam" id="PF07992">
    <property type="entry name" value="Pyr_redox_2"/>
    <property type="match status" value="1"/>
</dbReference>
<protein>
    <recommendedName>
        <fullName evidence="7">assimilatory sulfite reductase (ferredoxin)</fullName>
        <ecNumber evidence="7">1.8.7.1</ecNumber>
    </recommendedName>
</protein>
<comment type="cofactor">
    <cofactor evidence="3 21">
        <name>FAD</name>
        <dbReference type="ChEBI" id="CHEBI:57692"/>
    </cofactor>
</comment>
<evidence type="ECO:0000259" key="26">
    <source>
        <dbReference type="Pfam" id="PF07992"/>
    </source>
</evidence>
<keyword evidence="10 21" id="KW-0285">Flavoprotein</keyword>
<dbReference type="InterPro" id="IPR036136">
    <property type="entry name" value="Nit/Sulf_reduc_fer-like_dom_sf"/>
</dbReference>
<evidence type="ECO:0000256" key="10">
    <source>
        <dbReference type="ARBA" id="ARBA00022630"/>
    </source>
</evidence>
<evidence type="ECO:0000256" key="12">
    <source>
        <dbReference type="ARBA" id="ARBA00022723"/>
    </source>
</evidence>
<keyword evidence="16" id="KW-0408">Iron</keyword>
<keyword evidence="17" id="KW-0411">Iron-sulfur</keyword>
<keyword evidence="8" id="KW-0004">4Fe-4S</keyword>
<feature type="domain" description="NADH-rubredoxin oxidoreductase C-terminal" evidence="27">
    <location>
        <begin position="342"/>
        <end position="408"/>
    </location>
</feature>
<feature type="compositionally biased region" description="Basic residues" evidence="22">
    <location>
        <begin position="890"/>
        <end position="900"/>
    </location>
</feature>
<feature type="domain" description="Nitrite/sulphite reductase 4Fe-4S" evidence="23">
    <location>
        <begin position="655"/>
        <end position="793"/>
    </location>
</feature>
<comment type="catalytic activity">
    <reaction evidence="20">
        <text>hydrogen sulfide + 6 oxidized [2Fe-2S]-[ferredoxin] + 3 H2O = sulfite + 6 reduced [2Fe-2S]-[ferredoxin] + 7 H(+)</text>
        <dbReference type="Rhea" id="RHEA:23132"/>
        <dbReference type="Rhea" id="RHEA-COMP:10000"/>
        <dbReference type="Rhea" id="RHEA-COMP:10001"/>
        <dbReference type="ChEBI" id="CHEBI:15377"/>
        <dbReference type="ChEBI" id="CHEBI:15378"/>
        <dbReference type="ChEBI" id="CHEBI:17359"/>
        <dbReference type="ChEBI" id="CHEBI:29919"/>
        <dbReference type="ChEBI" id="CHEBI:33737"/>
        <dbReference type="ChEBI" id="CHEBI:33738"/>
        <dbReference type="EC" id="1.8.7.1"/>
    </reaction>
</comment>
<evidence type="ECO:0000256" key="16">
    <source>
        <dbReference type="ARBA" id="ARBA00023004"/>
    </source>
</evidence>
<evidence type="ECO:0000256" key="13">
    <source>
        <dbReference type="ARBA" id="ARBA00022784"/>
    </source>
</evidence>
<comment type="cofactor">
    <cofactor evidence="1">
        <name>siroheme</name>
        <dbReference type="ChEBI" id="CHEBI:60052"/>
    </cofactor>
</comment>
<keyword evidence="14 21" id="KW-0274">FAD</keyword>
<dbReference type="Proteomes" id="UP000229263">
    <property type="component" value="Unassembled WGS sequence"/>
</dbReference>
<comment type="caution">
    <text evidence="28">The sequence shown here is derived from an EMBL/GenBank/DDBJ whole genome shotgun (WGS) entry which is preliminary data.</text>
</comment>
<dbReference type="Pfam" id="PF01077">
    <property type="entry name" value="NIR_SIR"/>
    <property type="match status" value="1"/>
</dbReference>
<dbReference type="InterPro" id="IPR016156">
    <property type="entry name" value="FAD/NAD-linked_Rdtase_dimer_sf"/>
</dbReference>
<evidence type="ECO:0000256" key="5">
    <source>
        <dbReference type="ARBA" id="ARBA00005096"/>
    </source>
</evidence>
<evidence type="ECO:0000256" key="6">
    <source>
        <dbReference type="ARBA" id="ARBA00010429"/>
    </source>
</evidence>
<organism evidence="28 29">
    <name type="scientific">Glutamicibacter mysorens</name>
    <dbReference type="NCBI Taxonomy" id="257984"/>
    <lineage>
        <taxon>Bacteria</taxon>
        <taxon>Bacillati</taxon>
        <taxon>Actinomycetota</taxon>
        <taxon>Actinomycetes</taxon>
        <taxon>Micrococcales</taxon>
        <taxon>Micrococcaceae</taxon>
        <taxon>Glutamicibacter</taxon>
    </lineage>
</organism>
<evidence type="ECO:0000259" key="25">
    <source>
        <dbReference type="Pfam" id="PF04324"/>
    </source>
</evidence>
<evidence type="ECO:0000259" key="24">
    <source>
        <dbReference type="Pfam" id="PF03460"/>
    </source>
</evidence>
<evidence type="ECO:0000256" key="9">
    <source>
        <dbReference type="ARBA" id="ARBA00022617"/>
    </source>
</evidence>
<comment type="function">
    <text evidence="4">Catalyzes the reduction of sulfite to sulfide, a step in the biosynthesis of sulfur-containing amino acids and cofactors.</text>
</comment>
<dbReference type="InterPro" id="IPR023753">
    <property type="entry name" value="FAD/NAD-binding_dom"/>
</dbReference>
<dbReference type="InterPro" id="IPR017121">
    <property type="entry name" value="Nitrite_Rdtase_lsu"/>
</dbReference>
<dbReference type="Pfam" id="PF03460">
    <property type="entry name" value="NIR_SIR_ferr"/>
    <property type="match status" value="1"/>
</dbReference>
<evidence type="ECO:0000259" key="27">
    <source>
        <dbReference type="Pfam" id="PF18267"/>
    </source>
</evidence>
<keyword evidence="9" id="KW-0349">Heme</keyword>
<dbReference type="PANTHER" id="PTHR43809">
    <property type="entry name" value="NITRITE REDUCTASE (NADH) LARGE SUBUNIT"/>
    <property type="match status" value="1"/>
</dbReference>
<evidence type="ECO:0000256" key="17">
    <source>
        <dbReference type="ARBA" id="ARBA00023014"/>
    </source>
</evidence>
<evidence type="ECO:0000256" key="7">
    <source>
        <dbReference type="ARBA" id="ARBA00012353"/>
    </source>
</evidence>
<evidence type="ECO:0000256" key="18">
    <source>
        <dbReference type="ARBA" id="ARBA00023063"/>
    </source>
</evidence>
<dbReference type="CDD" id="cd19944">
    <property type="entry name" value="NirB_Fer2_BFD-like_2"/>
    <property type="match status" value="1"/>
</dbReference>
<comment type="cofactor">
    <cofactor evidence="19">
        <name>[2Fe-2S] cluster</name>
        <dbReference type="ChEBI" id="CHEBI:190135"/>
    </cofactor>
</comment>
<keyword evidence="12" id="KW-0479">Metal-binding</keyword>
<evidence type="ECO:0000256" key="2">
    <source>
        <dbReference type="ARBA" id="ARBA00001966"/>
    </source>
</evidence>
<evidence type="ECO:0000256" key="15">
    <source>
        <dbReference type="ARBA" id="ARBA00023002"/>
    </source>
</evidence>
<reference evidence="28 29" key="1">
    <citation type="submission" date="2017-11" db="EMBL/GenBank/DDBJ databases">
        <title>Sequencing the genomes of 1000 actinobacteria strains.</title>
        <authorList>
            <person name="Klenk H.-P."/>
        </authorList>
    </citation>
    <scope>NUCLEOTIDE SEQUENCE [LARGE SCALE GENOMIC DNA]</scope>
    <source>
        <strain evidence="28 29">DSM 12798</strain>
    </source>
</reference>
<dbReference type="SUPFAM" id="SSF56014">
    <property type="entry name" value="Nitrite and sulphite reductase 4Fe-4S domain-like"/>
    <property type="match status" value="1"/>
</dbReference>
<keyword evidence="11" id="KW-0001">2Fe-2S</keyword>
<evidence type="ECO:0000256" key="11">
    <source>
        <dbReference type="ARBA" id="ARBA00022714"/>
    </source>
</evidence>
<dbReference type="InterPro" id="IPR041854">
    <property type="entry name" value="BFD-like_2Fe2S-bd_dom_sf"/>
</dbReference>